<feature type="transmembrane region" description="Helical" evidence="2">
    <location>
        <begin position="109"/>
        <end position="131"/>
    </location>
</feature>
<evidence type="ECO:0000256" key="2">
    <source>
        <dbReference type="SAM" id="Phobius"/>
    </source>
</evidence>
<protein>
    <submittedName>
        <fullName evidence="3">Uncharacterized protein</fullName>
    </submittedName>
</protein>
<organism evidence="3 4">
    <name type="scientific">Clonostachys byssicola</name>
    <dbReference type="NCBI Taxonomy" id="160290"/>
    <lineage>
        <taxon>Eukaryota</taxon>
        <taxon>Fungi</taxon>
        <taxon>Dikarya</taxon>
        <taxon>Ascomycota</taxon>
        <taxon>Pezizomycotina</taxon>
        <taxon>Sordariomycetes</taxon>
        <taxon>Hypocreomycetidae</taxon>
        <taxon>Hypocreales</taxon>
        <taxon>Bionectriaceae</taxon>
        <taxon>Clonostachys</taxon>
    </lineage>
</organism>
<accession>A0A9N9UP64</accession>
<evidence type="ECO:0000313" key="4">
    <source>
        <dbReference type="Proteomes" id="UP000754883"/>
    </source>
</evidence>
<feature type="region of interest" description="Disordered" evidence="1">
    <location>
        <begin position="231"/>
        <end position="254"/>
    </location>
</feature>
<dbReference type="AlphaFoldDB" id="A0A9N9UP64"/>
<gene>
    <name evidence="3" type="ORF">CBYS24578_00006122</name>
</gene>
<feature type="transmembrane region" description="Helical" evidence="2">
    <location>
        <begin position="143"/>
        <end position="167"/>
    </location>
</feature>
<feature type="region of interest" description="Disordered" evidence="1">
    <location>
        <begin position="310"/>
        <end position="356"/>
    </location>
</feature>
<comment type="caution">
    <text evidence="3">The sequence shown here is derived from an EMBL/GenBank/DDBJ whole genome shotgun (WGS) entry which is preliminary data.</text>
</comment>
<dbReference type="Proteomes" id="UP000754883">
    <property type="component" value="Unassembled WGS sequence"/>
</dbReference>
<keyword evidence="2" id="KW-1133">Transmembrane helix</keyword>
<dbReference type="OrthoDB" id="5150757at2759"/>
<sequence>MAIEAKEATKIAVVAAAGGDVTGAHDLPEEIALDPGIAVGHTPGNVKATTIGWQLGPTSIHTDGMDGVTPRNRHGANRVIIPARTRCLPRLPHHHRRALARHIGAMEDVGMIVAGLTVASLAASSLTVAGLTVMNLTVMDLTIAGRTVASLAVAGLTITSLTVANLAREIEPSRQTATSPAGVDQDRQFPAIQGTQSVTNTRSSVGTRPSLRATQVPRTFIYEERYVDRASSLEPPPQSVVSAVQRDPETGQPSVNLVTSESLDWDAIARYLQSLCGGAKIRVSFQAVHERRNKNDPKSLVPPWECEEWVGPSSIIPPPPEYRGNSGKEIDTNESANAPRAQGNAPKAKRTPPEYK</sequence>
<reference evidence="3" key="1">
    <citation type="submission" date="2021-10" db="EMBL/GenBank/DDBJ databases">
        <authorList>
            <person name="Piombo E."/>
        </authorList>
    </citation>
    <scope>NUCLEOTIDE SEQUENCE</scope>
</reference>
<keyword evidence="2" id="KW-0812">Transmembrane</keyword>
<evidence type="ECO:0000313" key="3">
    <source>
        <dbReference type="EMBL" id="CAG9991311.1"/>
    </source>
</evidence>
<keyword evidence="4" id="KW-1185">Reference proteome</keyword>
<keyword evidence="2" id="KW-0472">Membrane</keyword>
<evidence type="ECO:0000256" key="1">
    <source>
        <dbReference type="SAM" id="MobiDB-lite"/>
    </source>
</evidence>
<dbReference type="EMBL" id="CABFNO020001479">
    <property type="protein sequence ID" value="CAG9991311.1"/>
    <property type="molecule type" value="Genomic_DNA"/>
</dbReference>
<proteinExistence type="predicted"/>
<name>A0A9N9UP64_9HYPO</name>